<gene>
    <name evidence="1" type="ORF">LCGC14_2055500</name>
</gene>
<organism evidence="1">
    <name type="scientific">marine sediment metagenome</name>
    <dbReference type="NCBI Taxonomy" id="412755"/>
    <lineage>
        <taxon>unclassified sequences</taxon>
        <taxon>metagenomes</taxon>
        <taxon>ecological metagenomes</taxon>
    </lineage>
</organism>
<dbReference type="EMBL" id="LAZR01024367">
    <property type="protein sequence ID" value="KKL75382.1"/>
    <property type="molecule type" value="Genomic_DNA"/>
</dbReference>
<dbReference type="AlphaFoldDB" id="A0A0F9HJR6"/>
<evidence type="ECO:0000313" key="1">
    <source>
        <dbReference type="EMBL" id="KKL75382.1"/>
    </source>
</evidence>
<reference evidence="1" key="1">
    <citation type="journal article" date="2015" name="Nature">
        <title>Complex archaea that bridge the gap between prokaryotes and eukaryotes.</title>
        <authorList>
            <person name="Spang A."/>
            <person name="Saw J.H."/>
            <person name="Jorgensen S.L."/>
            <person name="Zaremba-Niedzwiedzka K."/>
            <person name="Martijn J."/>
            <person name="Lind A.E."/>
            <person name="van Eijk R."/>
            <person name="Schleper C."/>
            <person name="Guy L."/>
            <person name="Ettema T.J."/>
        </authorList>
    </citation>
    <scope>NUCLEOTIDE SEQUENCE</scope>
</reference>
<accession>A0A0F9HJR6</accession>
<name>A0A0F9HJR6_9ZZZZ</name>
<sequence>MTKDKGLEKILEAGWKVQLTGRKYLTLRKGSVEMLYDRKRRMIIEVYKYGGCTE</sequence>
<proteinExistence type="predicted"/>
<protein>
    <submittedName>
        <fullName evidence="1">Uncharacterized protein</fullName>
    </submittedName>
</protein>
<comment type="caution">
    <text evidence="1">The sequence shown here is derived from an EMBL/GenBank/DDBJ whole genome shotgun (WGS) entry which is preliminary data.</text>
</comment>